<dbReference type="Proteomes" id="UP000607653">
    <property type="component" value="Unassembled WGS sequence"/>
</dbReference>
<protein>
    <submittedName>
        <fullName evidence="1">Uncharacterized protein</fullName>
    </submittedName>
</protein>
<keyword evidence="2" id="KW-1185">Reference proteome</keyword>
<dbReference type="AlphaFoldDB" id="A0A822YI64"/>
<gene>
    <name evidence="1" type="ORF">HUJ06_011013</name>
</gene>
<evidence type="ECO:0000313" key="2">
    <source>
        <dbReference type="Proteomes" id="UP000607653"/>
    </source>
</evidence>
<reference evidence="1 2" key="1">
    <citation type="journal article" date="2020" name="Mol. Biol. Evol.">
        <title>Distinct Expression and Methylation Patterns for Genes with Different Fates following a Single Whole-Genome Duplication in Flowering Plants.</title>
        <authorList>
            <person name="Shi T."/>
            <person name="Rahmani R.S."/>
            <person name="Gugger P.F."/>
            <person name="Wang M."/>
            <person name="Li H."/>
            <person name="Zhang Y."/>
            <person name="Li Z."/>
            <person name="Wang Q."/>
            <person name="Van de Peer Y."/>
            <person name="Marchal K."/>
            <person name="Chen J."/>
        </authorList>
    </citation>
    <scope>NUCLEOTIDE SEQUENCE [LARGE SCALE GENOMIC DNA]</scope>
    <source>
        <tissue evidence="1">Leaf</tissue>
    </source>
</reference>
<sequence length="161" mass="17976">MHSSHRPYTGNDSKQPQCATLKCSPPCTVHTRWDTGTVGLMKRHDTTKLDASCNEISTLFRSARAAQHRCTQDIFKVLIIPIYTSSQVGVADKWGSVLMNVHPNEATGYAANNTRDDKTLRGGHQITVAFHYSMDHGPWIINPSHPISDQCTIKLEEIYVV</sequence>
<accession>A0A822YI64</accession>
<evidence type="ECO:0000313" key="1">
    <source>
        <dbReference type="EMBL" id="DAD32162.1"/>
    </source>
</evidence>
<organism evidence="1 2">
    <name type="scientific">Nelumbo nucifera</name>
    <name type="common">Sacred lotus</name>
    <dbReference type="NCBI Taxonomy" id="4432"/>
    <lineage>
        <taxon>Eukaryota</taxon>
        <taxon>Viridiplantae</taxon>
        <taxon>Streptophyta</taxon>
        <taxon>Embryophyta</taxon>
        <taxon>Tracheophyta</taxon>
        <taxon>Spermatophyta</taxon>
        <taxon>Magnoliopsida</taxon>
        <taxon>Proteales</taxon>
        <taxon>Nelumbonaceae</taxon>
        <taxon>Nelumbo</taxon>
    </lineage>
</organism>
<comment type="caution">
    <text evidence="1">The sequence shown here is derived from an EMBL/GenBank/DDBJ whole genome shotgun (WGS) entry which is preliminary data.</text>
</comment>
<proteinExistence type="predicted"/>
<name>A0A822YI64_NELNU</name>
<dbReference type="EMBL" id="DUZY01000003">
    <property type="protein sequence ID" value="DAD32162.1"/>
    <property type="molecule type" value="Genomic_DNA"/>
</dbReference>